<sequence>MSRSWTEVRPYFERAALTHVATLMPDGAPHSVPVWAGVEGDGLSFFTEEGSRKDRNLAADPRIAFSVTHPENPYDMAFVRGRAVSRIEGEAALPFIDRIAMAYTGEPYALRTGMVVYLVEPETSWSRDHS</sequence>
<dbReference type="InterPro" id="IPR019920">
    <property type="entry name" value="F420-binding_dom_put"/>
</dbReference>
<dbReference type="PANTHER" id="PTHR35176">
    <property type="entry name" value="HEME OXYGENASE HI_0854-RELATED"/>
    <property type="match status" value="1"/>
</dbReference>
<dbReference type="Pfam" id="PF01243">
    <property type="entry name" value="PNPOx_N"/>
    <property type="match status" value="1"/>
</dbReference>
<dbReference type="NCBIfam" id="TIGR03618">
    <property type="entry name" value="Rv1155_F420"/>
    <property type="match status" value="1"/>
</dbReference>
<dbReference type="InterPro" id="IPR011576">
    <property type="entry name" value="Pyridox_Oxase_N"/>
</dbReference>
<dbReference type="PANTHER" id="PTHR35176:SF6">
    <property type="entry name" value="HEME OXYGENASE HI_0854-RELATED"/>
    <property type="match status" value="1"/>
</dbReference>
<dbReference type="Proteomes" id="UP000326838">
    <property type="component" value="Unassembled WGS sequence"/>
</dbReference>
<proteinExistence type="predicted"/>
<dbReference type="Gene3D" id="2.30.110.10">
    <property type="entry name" value="Electron Transport, Fmn-binding Protein, Chain A"/>
    <property type="match status" value="1"/>
</dbReference>
<dbReference type="InterPro" id="IPR052019">
    <property type="entry name" value="F420H2_bilvrd_red/Heme_oxyg"/>
</dbReference>
<keyword evidence="4" id="KW-1185">Reference proteome</keyword>
<name>A0A5N0TDV9_9MICO</name>
<organism evidence="3 4">
    <name type="scientific">Microbacterium caowuchunii</name>
    <dbReference type="NCBI Taxonomy" id="2614638"/>
    <lineage>
        <taxon>Bacteria</taxon>
        <taxon>Bacillati</taxon>
        <taxon>Actinomycetota</taxon>
        <taxon>Actinomycetes</taxon>
        <taxon>Micrococcales</taxon>
        <taxon>Microbacteriaceae</taxon>
        <taxon>Microbacterium</taxon>
    </lineage>
</organism>
<evidence type="ECO:0000256" key="1">
    <source>
        <dbReference type="ARBA" id="ARBA00023002"/>
    </source>
</evidence>
<dbReference type="AlphaFoldDB" id="A0A5N0TDV9"/>
<feature type="domain" description="Pyridoxamine 5'-phosphate oxidase N-terminal" evidence="2">
    <location>
        <begin position="7"/>
        <end position="93"/>
    </location>
</feature>
<dbReference type="GO" id="GO:0016627">
    <property type="term" value="F:oxidoreductase activity, acting on the CH-CH group of donors"/>
    <property type="evidence" value="ECO:0007669"/>
    <property type="project" value="TreeGrafter"/>
</dbReference>
<dbReference type="SUPFAM" id="SSF50475">
    <property type="entry name" value="FMN-binding split barrel"/>
    <property type="match status" value="1"/>
</dbReference>
<evidence type="ECO:0000259" key="2">
    <source>
        <dbReference type="Pfam" id="PF01243"/>
    </source>
</evidence>
<keyword evidence="1" id="KW-0560">Oxidoreductase</keyword>
<dbReference type="GO" id="GO:0005829">
    <property type="term" value="C:cytosol"/>
    <property type="evidence" value="ECO:0007669"/>
    <property type="project" value="TreeGrafter"/>
</dbReference>
<dbReference type="GO" id="GO:0070967">
    <property type="term" value="F:coenzyme F420 binding"/>
    <property type="evidence" value="ECO:0007669"/>
    <property type="project" value="TreeGrafter"/>
</dbReference>
<reference evidence="4" key="1">
    <citation type="submission" date="2019-09" db="EMBL/GenBank/DDBJ databases">
        <title>Mumia zhuanghuii sp. nov. isolated from the intestinal contents of plateau pika (Ochotona curzoniae) in the Qinghai-Tibet plateau of China.</title>
        <authorList>
            <person name="Tian Z."/>
        </authorList>
    </citation>
    <scope>NUCLEOTIDE SEQUENCE [LARGE SCALE GENOMIC DNA]</scope>
    <source>
        <strain evidence="4">L-033</strain>
    </source>
</reference>
<evidence type="ECO:0000313" key="4">
    <source>
        <dbReference type="Proteomes" id="UP000326838"/>
    </source>
</evidence>
<protein>
    <submittedName>
        <fullName evidence="3">TIGR03618 family F420-dependent PPOX class oxidoreductase</fullName>
    </submittedName>
</protein>
<accession>A0A5N0TDV9</accession>
<evidence type="ECO:0000313" key="3">
    <source>
        <dbReference type="EMBL" id="KAA9132871.1"/>
    </source>
</evidence>
<dbReference type="RefSeq" id="WP_150893672.1">
    <property type="nucleotide sequence ID" value="NZ_VYUY01000014.1"/>
</dbReference>
<gene>
    <name evidence="3" type="ORF">F6B40_10235</name>
</gene>
<comment type="caution">
    <text evidence="3">The sequence shown here is derived from an EMBL/GenBank/DDBJ whole genome shotgun (WGS) entry which is preliminary data.</text>
</comment>
<dbReference type="InterPro" id="IPR012349">
    <property type="entry name" value="Split_barrel_FMN-bd"/>
</dbReference>
<dbReference type="EMBL" id="VYUY01000014">
    <property type="protein sequence ID" value="KAA9132871.1"/>
    <property type="molecule type" value="Genomic_DNA"/>
</dbReference>